<name>A0A6C0F922_9ZZZZ</name>
<dbReference type="Gene3D" id="3.90.226.10">
    <property type="entry name" value="2-enoyl-CoA Hydratase, Chain A, domain 1"/>
    <property type="match status" value="1"/>
</dbReference>
<dbReference type="InterPro" id="IPR029045">
    <property type="entry name" value="ClpP/crotonase-like_dom_sf"/>
</dbReference>
<sequence length="198" mass="22699">MYHLNNKQIKLNEDKEIDDNDLIKVCEVGNHIYFYSDVTRFNILKLLVILKEKTLSIKKKFIDNDSGTIFLHICSNGGSIHEGLAAMDTIKSNDIPVTTIIEGLVCSAASFIALGGKTVVMRPNAHLLIHQISSSFWGKYEDFNDEKQNLDKLMQLLKTLYTKTTIIPKEELDVMFKRDMYINAKQCLKWKIISKIIE</sequence>
<dbReference type="PANTHER" id="PTHR10381">
    <property type="entry name" value="ATP-DEPENDENT CLP PROTEASE PROTEOLYTIC SUBUNIT"/>
    <property type="match status" value="1"/>
</dbReference>
<comment type="similarity">
    <text evidence="1">Belongs to the peptidase S14 family.</text>
</comment>
<dbReference type="EMBL" id="MN738789">
    <property type="protein sequence ID" value="QHT37093.1"/>
    <property type="molecule type" value="Genomic_DNA"/>
</dbReference>
<dbReference type="GO" id="GO:0006515">
    <property type="term" value="P:protein quality control for misfolded or incompletely synthesized proteins"/>
    <property type="evidence" value="ECO:0007669"/>
    <property type="project" value="TreeGrafter"/>
</dbReference>
<evidence type="ECO:0008006" key="3">
    <source>
        <dbReference type="Google" id="ProtNLM"/>
    </source>
</evidence>
<protein>
    <recommendedName>
        <fullName evidence="3">Protease</fullName>
    </recommendedName>
</protein>
<dbReference type="CDD" id="cd07016">
    <property type="entry name" value="S14_ClpP_1"/>
    <property type="match status" value="1"/>
</dbReference>
<dbReference type="GO" id="GO:0004176">
    <property type="term" value="F:ATP-dependent peptidase activity"/>
    <property type="evidence" value="ECO:0007669"/>
    <property type="project" value="InterPro"/>
</dbReference>
<dbReference type="GO" id="GO:0051117">
    <property type="term" value="F:ATPase binding"/>
    <property type="evidence" value="ECO:0007669"/>
    <property type="project" value="TreeGrafter"/>
</dbReference>
<dbReference type="PANTHER" id="PTHR10381:SF11">
    <property type="entry name" value="ATP-DEPENDENT CLP PROTEASE PROTEOLYTIC SUBUNIT, MITOCHONDRIAL"/>
    <property type="match status" value="1"/>
</dbReference>
<dbReference type="SUPFAM" id="SSF52096">
    <property type="entry name" value="ClpP/crotonase"/>
    <property type="match status" value="1"/>
</dbReference>
<evidence type="ECO:0000256" key="1">
    <source>
        <dbReference type="ARBA" id="ARBA00007039"/>
    </source>
</evidence>
<reference evidence="2" key="1">
    <citation type="journal article" date="2020" name="Nature">
        <title>Giant virus diversity and host interactions through global metagenomics.</title>
        <authorList>
            <person name="Schulz F."/>
            <person name="Roux S."/>
            <person name="Paez-Espino D."/>
            <person name="Jungbluth S."/>
            <person name="Walsh D.A."/>
            <person name="Denef V.J."/>
            <person name="McMahon K.D."/>
            <person name="Konstantinidis K.T."/>
            <person name="Eloe-Fadrosh E.A."/>
            <person name="Kyrpides N.C."/>
            <person name="Woyke T."/>
        </authorList>
    </citation>
    <scope>NUCLEOTIDE SEQUENCE</scope>
    <source>
        <strain evidence="2">GVMAG-S-ERX555967-131</strain>
    </source>
</reference>
<accession>A0A6C0F922</accession>
<dbReference type="PRINTS" id="PR00127">
    <property type="entry name" value="CLPPROTEASEP"/>
</dbReference>
<dbReference type="InterPro" id="IPR023562">
    <property type="entry name" value="ClpP/TepA"/>
</dbReference>
<dbReference type="GO" id="GO:0009368">
    <property type="term" value="C:endopeptidase Clp complex"/>
    <property type="evidence" value="ECO:0007669"/>
    <property type="project" value="TreeGrafter"/>
</dbReference>
<organism evidence="2">
    <name type="scientific">viral metagenome</name>
    <dbReference type="NCBI Taxonomy" id="1070528"/>
    <lineage>
        <taxon>unclassified sequences</taxon>
        <taxon>metagenomes</taxon>
        <taxon>organismal metagenomes</taxon>
    </lineage>
</organism>
<proteinExistence type="inferred from homology"/>
<dbReference type="AlphaFoldDB" id="A0A6C0F922"/>
<dbReference type="InterPro" id="IPR001907">
    <property type="entry name" value="ClpP"/>
</dbReference>
<dbReference type="Pfam" id="PF00574">
    <property type="entry name" value="CLP_protease"/>
    <property type="match status" value="1"/>
</dbReference>
<dbReference type="GO" id="GO:0004252">
    <property type="term" value="F:serine-type endopeptidase activity"/>
    <property type="evidence" value="ECO:0007669"/>
    <property type="project" value="InterPro"/>
</dbReference>
<evidence type="ECO:0000313" key="2">
    <source>
        <dbReference type="EMBL" id="QHT37093.1"/>
    </source>
</evidence>